<feature type="domain" description="Caspase family p20" evidence="1">
    <location>
        <begin position="47"/>
        <end position="182"/>
    </location>
</feature>
<gene>
    <name evidence="2" type="ORF">HKT17_14690</name>
</gene>
<dbReference type="PANTHER" id="PTHR22576:SF37">
    <property type="entry name" value="MUCOSA-ASSOCIATED LYMPHOID TISSUE LYMPHOMA TRANSLOCATION PROTEIN 1"/>
    <property type="match status" value="1"/>
</dbReference>
<dbReference type="PROSITE" id="PS50208">
    <property type="entry name" value="CASPASE_P20"/>
    <property type="match status" value="1"/>
</dbReference>
<dbReference type="PROSITE" id="PS51318">
    <property type="entry name" value="TAT"/>
    <property type="match status" value="1"/>
</dbReference>
<dbReference type="InterPro" id="IPR029030">
    <property type="entry name" value="Caspase-like_dom_sf"/>
</dbReference>
<dbReference type="RefSeq" id="WP_171101086.1">
    <property type="nucleotide sequence ID" value="NZ_CP053084.1"/>
</dbReference>
<dbReference type="InterPro" id="IPR011600">
    <property type="entry name" value="Pept_C14_caspase"/>
</dbReference>
<keyword evidence="3" id="KW-1185">Reference proteome</keyword>
<accession>A0ABX6NAB9</accession>
<dbReference type="Pfam" id="PF00656">
    <property type="entry name" value="Peptidase_C14"/>
    <property type="match status" value="1"/>
</dbReference>
<dbReference type="InterPro" id="IPR006311">
    <property type="entry name" value="TAT_signal"/>
</dbReference>
<proteinExistence type="predicted"/>
<dbReference type="EMBL" id="CP053084">
    <property type="protein sequence ID" value="QJR30860.1"/>
    <property type="molecule type" value="Genomic_DNA"/>
</dbReference>
<dbReference type="InterPro" id="IPR001309">
    <property type="entry name" value="Pept_C14_p20"/>
</dbReference>
<evidence type="ECO:0000259" key="1">
    <source>
        <dbReference type="PROSITE" id="PS50208"/>
    </source>
</evidence>
<protein>
    <submittedName>
        <fullName evidence="2">Caspase family protein</fullName>
    </submittedName>
</protein>
<organism evidence="2 3">
    <name type="scientific">Limnobacter profundi</name>
    <dbReference type="NCBI Taxonomy" id="2732163"/>
    <lineage>
        <taxon>Bacteria</taxon>
        <taxon>Pseudomonadati</taxon>
        <taxon>Pseudomonadota</taxon>
        <taxon>Betaproteobacteria</taxon>
        <taxon>Burkholderiales</taxon>
        <taxon>Burkholderiaceae</taxon>
        <taxon>Limnobacter</taxon>
    </lineage>
</organism>
<reference evidence="2 3" key="1">
    <citation type="submission" date="2020-05" db="EMBL/GenBank/DDBJ databases">
        <title>Compete genome of Limnobacter sp. SAORIC-580.</title>
        <authorList>
            <person name="Song J."/>
            <person name="Cho J.-C."/>
        </authorList>
    </citation>
    <scope>NUCLEOTIDE SEQUENCE [LARGE SCALE GENOMIC DNA]</scope>
    <source>
        <strain evidence="2 3">SAORIC-580</strain>
    </source>
</reference>
<sequence length="469" mass="50674">MPQLPGRRSALQTLLGLAGVLSVAPLVFRLQPARAGNVASNSAAPYTHRLALLIGNGDYPVPHDLPPIHKNVMDLGEALAFRGFDVTQAMNLDESSLQTTVNEFVKRVEQAPPNAVTLFYYAGHGLQVDSNNLLLGSGANPTAPRRDLLARSLVLQQKLLAALPPRPQALNITVIDACRTDLRNALGDGEGLNQVEAPVGSLVCFSTGAGKPAVSPASADQNTFYTGALVKLLRESEGHITFNDLFRMVKEDVENTMLKHPLAAIRRLAQNPFIADNARVQVPLTVSAPAMLGLPALQPMSPQEEADWLAIQSTQWPVDLLRLCQSFLTSYPNSIQAKSVMVYQAGAQQALSVLRNKEVKLFKTSFVLPQPLPSQLQVDAGADLVRAARGDKDAAARIARLHRQADTEQGQLRYVGWLQYAGGLGNGIACYELALYYREVAQPLLAAQAEAQARQLGYSPPRALGHARK</sequence>
<evidence type="ECO:0000313" key="3">
    <source>
        <dbReference type="Proteomes" id="UP000501130"/>
    </source>
</evidence>
<dbReference type="PANTHER" id="PTHR22576">
    <property type="entry name" value="MUCOSA ASSOCIATED LYMPHOID TISSUE LYMPHOMA TRANSLOCATION PROTEIN 1/PARACASPASE"/>
    <property type="match status" value="1"/>
</dbReference>
<dbReference type="Gene3D" id="3.40.50.1460">
    <property type="match status" value="1"/>
</dbReference>
<dbReference type="SUPFAM" id="SSF52129">
    <property type="entry name" value="Caspase-like"/>
    <property type="match status" value="1"/>
</dbReference>
<evidence type="ECO:0000313" key="2">
    <source>
        <dbReference type="EMBL" id="QJR30860.1"/>
    </source>
</evidence>
<name>A0ABX6NAB9_9BURK</name>
<dbReference type="Proteomes" id="UP000501130">
    <property type="component" value="Chromosome"/>
</dbReference>
<dbReference type="InterPro" id="IPR052039">
    <property type="entry name" value="Caspase-related_regulators"/>
</dbReference>